<feature type="compositionally biased region" description="Pro residues" evidence="1">
    <location>
        <begin position="827"/>
        <end position="841"/>
    </location>
</feature>
<evidence type="ECO:0000256" key="1">
    <source>
        <dbReference type="SAM" id="MobiDB-lite"/>
    </source>
</evidence>
<reference evidence="3 4" key="1">
    <citation type="journal article" date="2011" name="Genome Biol.">
        <title>Genome sequence of the insect pathogenic fungus Cordyceps militaris, a valued traditional Chinese medicine.</title>
        <authorList>
            <person name="Zheng P."/>
            <person name="Xia Y."/>
            <person name="Xiao G."/>
            <person name="Xiong C."/>
            <person name="Hu X."/>
            <person name="Zhang S."/>
            <person name="Zheng H."/>
            <person name="Huang Y."/>
            <person name="Zhou Y."/>
            <person name="Wang S."/>
            <person name="Zhao G.P."/>
            <person name="Liu X."/>
            <person name="St Leger R.J."/>
            <person name="Wang C."/>
        </authorList>
    </citation>
    <scope>NUCLEOTIDE SEQUENCE [LARGE SCALE GENOMIC DNA]</scope>
    <source>
        <strain evidence="3 4">CM01</strain>
    </source>
</reference>
<name>G3JUJ3_CORMM</name>
<feature type="compositionally biased region" description="Polar residues" evidence="1">
    <location>
        <begin position="811"/>
        <end position="823"/>
    </location>
</feature>
<feature type="region of interest" description="Disordered" evidence="1">
    <location>
        <begin position="916"/>
        <end position="968"/>
    </location>
</feature>
<dbReference type="InterPro" id="IPR005036">
    <property type="entry name" value="CBM21_dom"/>
</dbReference>
<feature type="domain" description="CBM21" evidence="2">
    <location>
        <begin position="1061"/>
        <end position="1181"/>
    </location>
</feature>
<dbReference type="PANTHER" id="PTHR12307:SF36">
    <property type="entry name" value="GLYCOGEN-BINDING SUBUNIT 76A"/>
    <property type="match status" value="1"/>
</dbReference>
<feature type="region of interest" description="Disordered" evidence="1">
    <location>
        <begin position="764"/>
        <end position="870"/>
    </location>
</feature>
<evidence type="ECO:0000313" key="3">
    <source>
        <dbReference type="EMBL" id="EGX87729.1"/>
    </source>
</evidence>
<dbReference type="OrthoDB" id="1881at2759"/>
<dbReference type="PANTHER" id="PTHR12307">
    <property type="entry name" value="PROTEIN PHOSPHATASE 1 REGULATORY SUBUNIT"/>
    <property type="match status" value="1"/>
</dbReference>
<dbReference type="Gene3D" id="2.60.40.2440">
    <property type="entry name" value="Carbohydrate binding type-21 domain"/>
    <property type="match status" value="1"/>
</dbReference>
<dbReference type="STRING" id="983644.G3JUJ3"/>
<dbReference type="InParanoid" id="G3JUJ3"/>
<dbReference type="RefSeq" id="XP_006674548.1">
    <property type="nucleotide sequence ID" value="XM_006674485.1"/>
</dbReference>
<organism evidence="3 4">
    <name type="scientific">Cordyceps militaris (strain CM01)</name>
    <name type="common">Caterpillar fungus</name>
    <dbReference type="NCBI Taxonomy" id="983644"/>
    <lineage>
        <taxon>Eukaryota</taxon>
        <taxon>Fungi</taxon>
        <taxon>Dikarya</taxon>
        <taxon>Ascomycota</taxon>
        <taxon>Pezizomycotina</taxon>
        <taxon>Sordariomycetes</taxon>
        <taxon>Hypocreomycetidae</taxon>
        <taxon>Hypocreales</taxon>
        <taxon>Cordycipitaceae</taxon>
        <taxon>Cordyceps</taxon>
    </lineage>
</organism>
<dbReference type="InterPro" id="IPR038175">
    <property type="entry name" value="CBM21_dom_sf"/>
</dbReference>
<dbReference type="VEuPathDB" id="FungiDB:CCM_09351"/>
<accession>G3JUJ3</accession>
<dbReference type="GeneID" id="18171354"/>
<dbReference type="Pfam" id="PF03370">
    <property type="entry name" value="CBM_21"/>
    <property type="match status" value="1"/>
</dbReference>
<evidence type="ECO:0000259" key="2">
    <source>
        <dbReference type="PROSITE" id="PS51159"/>
    </source>
</evidence>
<keyword evidence="4" id="KW-1185">Reference proteome</keyword>
<gene>
    <name evidence="3" type="ORF">CCM_09351</name>
</gene>
<dbReference type="GO" id="GO:0000164">
    <property type="term" value="C:protein phosphatase type 1 complex"/>
    <property type="evidence" value="ECO:0007669"/>
    <property type="project" value="TreeGrafter"/>
</dbReference>
<feature type="compositionally biased region" description="Low complexity" evidence="1">
    <location>
        <begin position="582"/>
        <end position="593"/>
    </location>
</feature>
<dbReference type="HOGENOM" id="CLU_251789_0_0_1"/>
<dbReference type="EMBL" id="JH126407">
    <property type="protein sequence ID" value="EGX87729.1"/>
    <property type="molecule type" value="Genomic_DNA"/>
</dbReference>
<feature type="region of interest" description="Disordered" evidence="1">
    <location>
        <begin position="1197"/>
        <end position="1226"/>
    </location>
</feature>
<dbReference type="GO" id="GO:0008157">
    <property type="term" value="F:protein phosphatase 1 binding"/>
    <property type="evidence" value="ECO:0007669"/>
    <property type="project" value="TreeGrafter"/>
</dbReference>
<dbReference type="GO" id="GO:0005979">
    <property type="term" value="P:regulation of glycogen biosynthetic process"/>
    <property type="evidence" value="ECO:0007669"/>
    <property type="project" value="TreeGrafter"/>
</dbReference>
<dbReference type="Proteomes" id="UP000001610">
    <property type="component" value="Unassembled WGS sequence"/>
</dbReference>
<protein>
    <submittedName>
        <fullName evidence="3">Protein phosphatase regulator</fullName>
    </submittedName>
</protein>
<feature type="region of interest" description="Disordered" evidence="1">
    <location>
        <begin position="567"/>
        <end position="593"/>
    </location>
</feature>
<sequence length="1442" mass="157312">MHDGGEEQKYLPLLACNRRASRWQAAVQAIESSSQSGRPGEEARSVRSVWPDAILRPRHAGGLLGGPCTPQFLDTVVPTRRLSGTPLMADGSRREARGRRECTRGRQVADLLERWPTRGTAEAWRLGLLFFCEAGGGVYSGCGGDVAVMVLMAGKLLDRMHFLLFVDGDADGELAGDVTGWLGEYARRATRPHRLAVRLQGKTNCPVIWEQVGDPPKPGLCSLISKVFCNGIDENSASSANLDGTTGPLEQILSQIETDPMSANFSPWDARRMEKRSSHDIKVLSATGGTVGQAALRLASPVDQTKAVVGFSRVARMVIQTIWGTTAAGSRISRSTGYPRTLLQGAMYRQLASPLGVAVDRIDGLMDPHRCRSRWQPGAAASTTRVEGETGGTRLKRQFIFRFIKKVCRCSAVPVLESRFECWAKVKVVPCRSRQRRTGRLCDGNWGLDCPEMTIKTGLASCVVFFFATISDPGSRSPGRKTSRLVRLLRALKESGIRHDTPWQSPSLSSDVVVRSMAPTLDSWAKQPRHGVSLYFATVQGPTCIGWGWRGFGVLVMRPLREAGTGAGRTGAVGGWRGNGNGKAPPATTKTPPDVGTMEPLNQFSPSVLQRSLTQNIKNTPPPPLWFGFSGLFFFFVVFVARSFSTRSSLPASLASRYCRCTFCLVACDSTNTINLLSSVYPLRPPPRRLLLYVSIIPFCIQERALIASLVAGILPKLCFMTSHCYHRHIRSLRLEYRPQILPPSPPTTRVECLARGRCPSLAMPYTPPSRSPASSVSVSPDVSRRSSIQNGSRPSLPHSASYLNKHRRTPSITTARPDQPTATAVHPPPNPSLRQSPPPVTDVRPIPAGAIISPPESASGSDDEFKAASEDSLKNLREAVSQISQGTPGSSDENLADAFQNVPAKSPLRINLSNTALSPYPASSSHSSHKTSHSRSATEPRAGFSTSAETSATISSESEQDLRYKPQMVRKKSGELVRPALRGSSRRRPLSMPGTPVFSKAVHFDSHLEHVRHFLQVDRPLAVSAGSSPVEAYESDNEYPFPGGPKTRTPPFEWELATTNFPHDNNPIRLALPARLEKVWLSKDQKSLQVSINVANLAFQKLITCRFTLDGWKTTSEVTGDYTCPIDAREGAVGHDRFTVSIQLADTANLECKTLFFCIRYSVNGQEHWDNNSGSNFQVDFHKKFLPQRGKVQFNGMNKAPGNLPRSNRRQSHATSPRPLSMPTSLDDFADETGFRFDQPLHEYLGECGAGLRLKSRSFTNLASDNMIKSLTAPSGAAFANRYDFGASLDAVKSRKDSSPKEADTLYMKSNTKGALPTNFGTPQKVVIAAPGTAIASSSYEELVNKYCFFGVKSSPQETPLRPKVDTTDAKILENYEVSPPTSPRKEGAPTVNTVEYATSKPVMRSMSPSFTPVTGTSPADVALHTQQTPDIFVPATAIRG</sequence>
<dbReference type="PROSITE" id="PS51159">
    <property type="entry name" value="CBM21"/>
    <property type="match status" value="1"/>
</dbReference>
<dbReference type="eggNOG" id="KOG3986">
    <property type="taxonomic scope" value="Eukaryota"/>
</dbReference>
<proteinExistence type="predicted"/>
<dbReference type="KEGG" id="cmt:CCM_09351"/>
<evidence type="ECO:0000313" key="4">
    <source>
        <dbReference type="Proteomes" id="UP000001610"/>
    </source>
</evidence>
<dbReference type="GO" id="GO:2001069">
    <property type="term" value="F:glycogen binding"/>
    <property type="evidence" value="ECO:0007669"/>
    <property type="project" value="TreeGrafter"/>
</dbReference>
<feature type="compositionally biased region" description="Low complexity" evidence="1">
    <location>
        <begin position="772"/>
        <end position="788"/>
    </location>
</feature>
<feature type="compositionally biased region" description="Gly residues" evidence="1">
    <location>
        <begin position="567"/>
        <end position="581"/>
    </location>
</feature>
<feature type="compositionally biased region" description="Low complexity" evidence="1">
    <location>
        <begin position="946"/>
        <end position="958"/>
    </location>
</feature>
<dbReference type="InterPro" id="IPR050782">
    <property type="entry name" value="PP1_regulatory_subunit_3"/>
</dbReference>